<feature type="domain" description="DUF6673" evidence="1">
    <location>
        <begin position="1"/>
        <end position="113"/>
    </location>
</feature>
<protein>
    <recommendedName>
        <fullName evidence="1">DUF6673 domain-containing protein</fullName>
    </recommendedName>
</protein>
<dbReference type="OrthoDB" id="2064118at2"/>
<dbReference type="Pfam" id="PF20378">
    <property type="entry name" value="DUF6673"/>
    <property type="match status" value="1"/>
</dbReference>
<dbReference type="InterPro" id="IPR046655">
    <property type="entry name" value="DUF6673"/>
</dbReference>
<evidence type="ECO:0000259" key="1">
    <source>
        <dbReference type="Pfam" id="PF20378"/>
    </source>
</evidence>
<dbReference type="STRING" id="573061.Clocel_0218"/>
<accession>D9SPF3</accession>
<gene>
    <name evidence="2" type="ordered locus">Clocel_0218</name>
</gene>
<name>D9SPF3_CLOC7</name>
<dbReference type="EMBL" id="CP002160">
    <property type="protein sequence ID" value="ADL50002.1"/>
    <property type="molecule type" value="Genomic_DNA"/>
</dbReference>
<keyword evidence="3" id="KW-1185">Reference proteome</keyword>
<dbReference type="AlphaFoldDB" id="D9SPF3"/>
<dbReference type="KEGG" id="ccb:Clocel_0218"/>
<reference evidence="2 3" key="1">
    <citation type="submission" date="2010-08" db="EMBL/GenBank/DDBJ databases">
        <title>Complete sequence of Clostridium cellulovorans 743B.</title>
        <authorList>
            <consortium name="US DOE Joint Genome Institute"/>
            <person name="Lucas S."/>
            <person name="Copeland A."/>
            <person name="Lapidus A."/>
            <person name="Cheng J.-F."/>
            <person name="Bruce D."/>
            <person name="Goodwin L."/>
            <person name="Pitluck S."/>
            <person name="Chertkov O."/>
            <person name="Detter J.C."/>
            <person name="Han C."/>
            <person name="Tapia R."/>
            <person name="Land M."/>
            <person name="Hauser L."/>
            <person name="Chang Y.-J."/>
            <person name="Jeffries C."/>
            <person name="Kyrpides N."/>
            <person name="Ivanova N."/>
            <person name="Mikhailova N."/>
            <person name="Hemme C.L."/>
            <person name="Woyke T."/>
        </authorList>
    </citation>
    <scope>NUCLEOTIDE SEQUENCE [LARGE SCALE GENOMIC DNA]</scope>
    <source>
        <strain evidence="3">ATCC 35296 / DSM 3052 / OCM 3 / 743B</strain>
    </source>
</reference>
<sequence>MIINNVELIDIDIFDVEVAEKYENALKEVETVASKVKDMKLSESVRTQCESIFKVFNILFGEGADKKIFGDKMNLLTCIKAFEELVVQVNDQKSAIEEIASKYSPNRAQRRKK</sequence>
<dbReference type="Proteomes" id="UP000002730">
    <property type="component" value="Chromosome"/>
</dbReference>
<dbReference type="HOGENOM" id="CLU_161951_1_0_9"/>
<organism evidence="2 3">
    <name type="scientific">Clostridium cellulovorans (strain ATCC 35296 / DSM 3052 / OCM 3 / 743B)</name>
    <dbReference type="NCBI Taxonomy" id="573061"/>
    <lineage>
        <taxon>Bacteria</taxon>
        <taxon>Bacillati</taxon>
        <taxon>Bacillota</taxon>
        <taxon>Clostridia</taxon>
        <taxon>Eubacteriales</taxon>
        <taxon>Clostridiaceae</taxon>
        <taxon>Clostridium</taxon>
    </lineage>
</organism>
<dbReference type="RefSeq" id="WP_010075236.1">
    <property type="nucleotide sequence ID" value="NC_014393.1"/>
</dbReference>
<evidence type="ECO:0000313" key="2">
    <source>
        <dbReference type="EMBL" id="ADL50002.1"/>
    </source>
</evidence>
<proteinExistence type="predicted"/>
<dbReference type="eggNOG" id="ENOG50308NQ">
    <property type="taxonomic scope" value="Bacteria"/>
</dbReference>
<evidence type="ECO:0000313" key="3">
    <source>
        <dbReference type="Proteomes" id="UP000002730"/>
    </source>
</evidence>